<feature type="chain" id="PRO_5014973381" evidence="1">
    <location>
        <begin position="32"/>
        <end position="89"/>
    </location>
</feature>
<protein>
    <submittedName>
        <fullName evidence="2">Putative secreted protein</fullName>
    </submittedName>
</protein>
<keyword evidence="1" id="KW-0732">Signal</keyword>
<reference evidence="2" key="1">
    <citation type="submission" date="2018-01" db="EMBL/GenBank/DDBJ databases">
        <title>An insight into the sialome of Amazonian anophelines.</title>
        <authorList>
            <person name="Ribeiro J.M."/>
            <person name="Scarpassa V."/>
            <person name="Calvo E."/>
        </authorList>
    </citation>
    <scope>NUCLEOTIDE SEQUENCE</scope>
    <source>
        <tissue evidence="2">Salivary glands</tissue>
    </source>
</reference>
<dbReference type="AlphaFoldDB" id="A0A2M4C9W7"/>
<organism evidence="2">
    <name type="scientific">Anopheles marajoara</name>
    <dbReference type="NCBI Taxonomy" id="58244"/>
    <lineage>
        <taxon>Eukaryota</taxon>
        <taxon>Metazoa</taxon>
        <taxon>Ecdysozoa</taxon>
        <taxon>Arthropoda</taxon>
        <taxon>Hexapoda</taxon>
        <taxon>Insecta</taxon>
        <taxon>Pterygota</taxon>
        <taxon>Neoptera</taxon>
        <taxon>Endopterygota</taxon>
        <taxon>Diptera</taxon>
        <taxon>Nematocera</taxon>
        <taxon>Culicoidea</taxon>
        <taxon>Culicidae</taxon>
        <taxon>Anophelinae</taxon>
        <taxon>Anopheles</taxon>
    </lineage>
</organism>
<sequence>MRMPPMLWEGVNGWVVLVIVVSSSSIQDARPLRVPFFFAPVVLNRESATFFFHFIRHCFALPWWVIEGGGVLGDHSSSHCCVAAFDSSA</sequence>
<evidence type="ECO:0000313" key="2">
    <source>
        <dbReference type="EMBL" id="MBW62142.1"/>
    </source>
</evidence>
<accession>A0A2M4C9W7</accession>
<name>A0A2M4C9W7_9DIPT</name>
<dbReference type="EMBL" id="GGFJ01013001">
    <property type="protein sequence ID" value="MBW62142.1"/>
    <property type="molecule type" value="Transcribed_RNA"/>
</dbReference>
<feature type="signal peptide" evidence="1">
    <location>
        <begin position="1"/>
        <end position="31"/>
    </location>
</feature>
<proteinExistence type="predicted"/>
<evidence type="ECO:0000256" key="1">
    <source>
        <dbReference type="SAM" id="SignalP"/>
    </source>
</evidence>